<name>A0A1G6C454_9GAMM</name>
<protein>
    <recommendedName>
        <fullName evidence="9">Aminodeoxychorismate lyase</fullName>
        <ecNumber evidence="6">4.1.3.38</ecNumber>
    </recommendedName>
    <alternativeName>
        <fullName evidence="10">4-amino-4-deoxychorismate lyase</fullName>
    </alternativeName>
</protein>
<dbReference type="STRING" id="1159017.SAMN02927930_01039"/>
<dbReference type="PANTHER" id="PTHR42743">
    <property type="entry name" value="AMINO-ACID AMINOTRANSFERASE"/>
    <property type="match status" value="1"/>
</dbReference>
<evidence type="ECO:0000256" key="1">
    <source>
        <dbReference type="ARBA" id="ARBA00001933"/>
    </source>
</evidence>
<proteinExistence type="inferred from homology"/>
<gene>
    <name evidence="11" type="ORF">SAMN02927930_01039</name>
</gene>
<evidence type="ECO:0000256" key="2">
    <source>
        <dbReference type="ARBA" id="ARBA00009320"/>
    </source>
</evidence>
<dbReference type="SUPFAM" id="SSF56752">
    <property type="entry name" value="D-aminoacid aminotransferase-like PLP-dependent enzymes"/>
    <property type="match status" value="1"/>
</dbReference>
<evidence type="ECO:0000256" key="9">
    <source>
        <dbReference type="ARBA" id="ARBA00069174"/>
    </source>
</evidence>
<dbReference type="AlphaFoldDB" id="A0A1G6C454"/>
<dbReference type="InterPro" id="IPR043132">
    <property type="entry name" value="BCAT-like_C"/>
</dbReference>
<dbReference type="Gene3D" id="3.30.470.10">
    <property type="match status" value="1"/>
</dbReference>
<reference evidence="12" key="1">
    <citation type="submission" date="2016-10" db="EMBL/GenBank/DDBJ databases">
        <authorList>
            <person name="Varghese N."/>
            <person name="Submissions S."/>
        </authorList>
    </citation>
    <scope>NUCLEOTIDE SEQUENCE [LARGE SCALE GENOMIC DNA]</scope>
    <source>
        <strain evidence="12">CGMCC 1.10824</strain>
    </source>
</reference>
<dbReference type="GO" id="GO:0046656">
    <property type="term" value="P:folic acid biosynthetic process"/>
    <property type="evidence" value="ECO:0007669"/>
    <property type="project" value="UniProtKB-KW"/>
</dbReference>
<dbReference type="Gene3D" id="3.20.10.10">
    <property type="entry name" value="D-amino Acid Aminotransferase, subunit A, domain 2"/>
    <property type="match status" value="1"/>
</dbReference>
<evidence type="ECO:0000256" key="3">
    <source>
        <dbReference type="ARBA" id="ARBA00022898"/>
    </source>
</evidence>
<comment type="cofactor">
    <cofactor evidence="1">
        <name>pyridoxal 5'-phosphate</name>
        <dbReference type="ChEBI" id="CHEBI:597326"/>
    </cofactor>
</comment>
<dbReference type="OrthoDB" id="21319at2"/>
<dbReference type="GO" id="GO:0005829">
    <property type="term" value="C:cytosol"/>
    <property type="evidence" value="ECO:0007669"/>
    <property type="project" value="TreeGrafter"/>
</dbReference>
<dbReference type="PANTHER" id="PTHR42743:SF10">
    <property type="entry name" value="D-ALANINE AMINOTRANSFERASE"/>
    <property type="match status" value="1"/>
</dbReference>
<dbReference type="InterPro" id="IPR036038">
    <property type="entry name" value="Aminotransferase-like"/>
</dbReference>
<keyword evidence="12" id="KW-1185">Reference proteome</keyword>
<comment type="catalytic activity">
    <reaction evidence="7">
        <text>4-amino-4-deoxychorismate = 4-aminobenzoate + pyruvate + H(+)</text>
        <dbReference type="Rhea" id="RHEA:16201"/>
        <dbReference type="ChEBI" id="CHEBI:15361"/>
        <dbReference type="ChEBI" id="CHEBI:15378"/>
        <dbReference type="ChEBI" id="CHEBI:17836"/>
        <dbReference type="ChEBI" id="CHEBI:58406"/>
        <dbReference type="EC" id="4.1.3.38"/>
    </reaction>
</comment>
<comment type="similarity">
    <text evidence="2">Belongs to the class-IV pyridoxal-phosphate-dependent aminotransferase family.</text>
</comment>
<dbReference type="InterPro" id="IPR043131">
    <property type="entry name" value="BCAT-like_N"/>
</dbReference>
<dbReference type="EC" id="4.1.3.38" evidence="6"/>
<comment type="pathway">
    <text evidence="5">Cofactor biosynthesis; tetrahydrofolate biosynthesis; 4-aminobenzoate from chorismate: step 2/2.</text>
</comment>
<evidence type="ECO:0000256" key="10">
    <source>
        <dbReference type="ARBA" id="ARBA00080135"/>
    </source>
</evidence>
<dbReference type="RefSeq" id="WP_092592479.1">
    <property type="nucleotide sequence ID" value="NZ_FMXN01000005.1"/>
</dbReference>
<evidence type="ECO:0000256" key="7">
    <source>
        <dbReference type="ARBA" id="ARBA00049529"/>
    </source>
</evidence>
<dbReference type="Proteomes" id="UP000199626">
    <property type="component" value="Unassembled WGS sequence"/>
</dbReference>
<dbReference type="GO" id="GO:0008652">
    <property type="term" value="P:amino acid biosynthetic process"/>
    <property type="evidence" value="ECO:0007669"/>
    <property type="project" value="UniProtKB-ARBA"/>
</dbReference>
<keyword evidence="4" id="KW-0289">Folate biosynthesis</keyword>
<evidence type="ECO:0000313" key="11">
    <source>
        <dbReference type="EMBL" id="SDB27578.1"/>
    </source>
</evidence>
<sequence length="282" mass="32005">MTQVVYLNGEWHAATAAKISVNDRGFLFADGIYEVIPVYQQRPFLLDLHLQRLQRSAAAISLSLAPLETYQVLITELLQRNRVMDGLVYLQLTFGIDEHRQHLPSQPLTPTVYASVSPFNARWEIPTPFTVTLLDDIRWLRCDIKSTSLLGNIMLKRACQQRHADEPLLHRDGRITEGASCNYFFVRDGQLYTPPADHLILAGITRTWVIHLAKQLQIEVHETPLFTHELTAMDEVFLTSSSREIQPVGQIDDIMIGQGQCGPITAQLIGAYHTSKRHLIQE</sequence>
<dbReference type="EMBL" id="FMXN01000005">
    <property type="protein sequence ID" value="SDB27578.1"/>
    <property type="molecule type" value="Genomic_DNA"/>
</dbReference>
<dbReference type="FunFam" id="3.20.10.10:FF:000002">
    <property type="entry name" value="D-alanine aminotransferase"/>
    <property type="match status" value="1"/>
</dbReference>
<dbReference type="GO" id="GO:0008696">
    <property type="term" value="F:4-amino-4-deoxychorismate lyase activity"/>
    <property type="evidence" value="ECO:0007669"/>
    <property type="project" value="UniProtKB-EC"/>
</dbReference>
<organism evidence="11 12">
    <name type="scientific">Pseudidiomarina indica</name>
    <dbReference type="NCBI Taxonomy" id="1159017"/>
    <lineage>
        <taxon>Bacteria</taxon>
        <taxon>Pseudomonadati</taxon>
        <taxon>Pseudomonadota</taxon>
        <taxon>Gammaproteobacteria</taxon>
        <taxon>Alteromonadales</taxon>
        <taxon>Idiomarinaceae</taxon>
        <taxon>Pseudidiomarina</taxon>
    </lineage>
</organism>
<evidence type="ECO:0000313" key="12">
    <source>
        <dbReference type="Proteomes" id="UP000199626"/>
    </source>
</evidence>
<dbReference type="InterPro" id="IPR001544">
    <property type="entry name" value="Aminotrans_IV"/>
</dbReference>
<accession>A0A1G6C454</accession>
<dbReference type="InterPro" id="IPR050571">
    <property type="entry name" value="Class-IV_PLP-Dep_Aminotrnsfr"/>
</dbReference>
<evidence type="ECO:0000256" key="8">
    <source>
        <dbReference type="ARBA" id="ARBA00054027"/>
    </source>
</evidence>
<keyword evidence="3" id="KW-0663">Pyridoxal phosphate</keyword>
<comment type="function">
    <text evidence="8">Involved in the biosynthesis of p-aminobenzoate (PABA), a precursor of tetrahydrofolate. Converts 4-amino-4-deoxychorismate into 4-aminobenzoate (PABA) and pyruvate.</text>
</comment>
<dbReference type="Pfam" id="PF01063">
    <property type="entry name" value="Aminotran_4"/>
    <property type="match status" value="1"/>
</dbReference>
<evidence type="ECO:0000256" key="4">
    <source>
        <dbReference type="ARBA" id="ARBA00022909"/>
    </source>
</evidence>
<evidence type="ECO:0000256" key="5">
    <source>
        <dbReference type="ARBA" id="ARBA00035633"/>
    </source>
</evidence>
<evidence type="ECO:0000256" key="6">
    <source>
        <dbReference type="ARBA" id="ARBA00035676"/>
    </source>
</evidence>